<evidence type="ECO:0000313" key="2">
    <source>
        <dbReference type="Proteomes" id="UP001165083"/>
    </source>
</evidence>
<proteinExistence type="predicted"/>
<keyword evidence="2" id="KW-1185">Reference proteome</keyword>
<name>A0A9W6WRX5_9STRA</name>
<gene>
    <name evidence="1" type="ORF">Plil01_000514100</name>
</gene>
<reference evidence="1" key="1">
    <citation type="submission" date="2023-04" db="EMBL/GenBank/DDBJ databases">
        <title>Phytophthora lilii NBRC 32176.</title>
        <authorList>
            <person name="Ichikawa N."/>
            <person name="Sato H."/>
            <person name="Tonouchi N."/>
        </authorList>
    </citation>
    <scope>NUCLEOTIDE SEQUENCE</scope>
    <source>
        <strain evidence="1">NBRC 32176</strain>
    </source>
</reference>
<comment type="caution">
    <text evidence="1">The sequence shown here is derived from an EMBL/GenBank/DDBJ whole genome shotgun (WGS) entry which is preliminary data.</text>
</comment>
<dbReference type="OrthoDB" id="105440at2759"/>
<evidence type="ECO:0000313" key="1">
    <source>
        <dbReference type="EMBL" id="GMF15138.1"/>
    </source>
</evidence>
<organism evidence="1 2">
    <name type="scientific">Phytophthora lilii</name>
    <dbReference type="NCBI Taxonomy" id="2077276"/>
    <lineage>
        <taxon>Eukaryota</taxon>
        <taxon>Sar</taxon>
        <taxon>Stramenopiles</taxon>
        <taxon>Oomycota</taxon>
        <taxon>Peronosporomycetes</taxon>
        <taxon>Peronosporales</taxon>
        <taxon>Peronosporaceae</taxon>
        <taxon>Phytophthora</taxon>
    </lineage>
</organism>
<dbReference type="Proteomes" id="UP001165083">
    <property type="component" value="Unassembled WGS sequence"/>
</dbReference>
<sequence>MMLLYLPLTPAISMVVTVKFLQLDAPAAQLYMLAWTLVDNVGLSSVNEASTTNAVSLEFDSIVDADFSFNSSGAIISAITDALADFSAAEINKKGDAYDTFTSNINDQLLSVANNYIDSKLKPSFGASCVSA</sequence>
<protein>
    <submittedName>
        <fullName evidence="1">Unnamed protein product</fullName>
    </submittedName>
</protein>
<dbReference type="EMBL" id="BSXW01000216">
    <property type="protein sequence ID" value="GMF15138.1"/>
    <property type="molecule type" value="Genomic_DNA"/>
</dbReference>
<accession>A0A9W6WRX5</accession>
<dbReference type="AlphaFoldDB" id="A0A9W6WRX5"/>